<dbReference type="GO" id="GO:0016787">
    <property type="term" value="F:hydrolase activity"/>
    <property type="evidence" value="ECO:0007669"/>
    <property type="project" value="UniProtKB-KW"/>
</dbReference>
<dbReference type="GO" id="GO:0016746">
    <property type="term" value="F:acyltransferase activity"/>
    <property type="evidence" value="ECO:0007669"/>
    <property type="project" value="UniProtKB-KW"/>
</dbReference>
<gene>
    <name evidence="3" type="ORF">H1P_3080007</name>
</gene>
<sequence>MGTLHTYELTPPVANPKLPVLVFIHGWLLSHHYWQPLIKLLELDYQCLSYDLRGFGDSTITKKSDWDDYRLAAYANDLCLLLQELEIKQAWLIGHSLGGSIALWTAELCPQIVAGVVCVNAGGGIYLKEEFEKFRNAGQRLVKFRPPWLGYVPGLNFIFSRMMVSRPLALNWGRQRLQDFLRADEQAALGSLLESTTKEEVHYLPHLVSRLSQPAYFIAGLEDSVMEPKYVHHLASFHSLFGCNGSNIWEIENCGHFAMLEHTETVCSLIDGVLRKEELGVRSEK</sequence>
<evidence type="ECO:0000259" key="2">
    <source>
        <dbReference type="Pfam" id="PF00561"/>
    </source>
</evidence>
<accession>A0A563VUN3</accession>
<dbReference type="InterPro" id="IPR029058">
    <property type="entry name" value="AB_hydrolase_fold"/>
</dbReference>
<name>A0A563VUN3_9CYAN</name>
<feature type="domain" description="AB hydrolase-1" evidence="2">
    <location>
        <begin position="19"/>
        <end position="262"/>
    </location>
</feature>
<dbReference type="Pfam" id="PF00561">
    <property type="entry name" value="Abhydrolase_1"/>
    <property type="match status" value="1"/>
</dbReference>
<keyword evidence="1 3" id="KW-0378">Hydrolase</keyword>
<evidence type="ECO:0000313" key="3">
    <source>
        <dbReference type="EMBL" id="VEP15099.1"/>
    </source>
</evidence>
<dbReference type="PANTHER" id="PTHR43798">
    <property type="entry name" value="MONOACYLGLYCEROL LIPASE"/>
    <property type="match status" value="1"/>
</dbReference>
<dbReference type="Gene3D" id="3.40.50.1820">
    <property type="entry name" value="alpha/beta hydrolase"/>
    <property type="match status" value="1"/>
</dbReference>
<keyword evidence="3" id="KW-0012">Acyltransferase</keyword>
<dbReference type="InterPro" id="IPR000073">
    <property type="entry name" value="AB_hydrolase_1"/>
</dbReference>
<dbReference type="PANTHER" id="PTHR43798:SF31">
    <property type="entry name" value="AB HYDROLASE SUPERFAMILY PROTEIN YCLE"/>
    <property type="match status" value="1"/>
</dbReference>
<keyword evidence="4" id="KW-1185">Reference proteome</keyword>
<protein>
    <submittedName>
        <fullName evidence="3">Putative hydrolase or acyltransferase of alpha/beta superfamily</fullName>
    </submittedName>
</protein>
<dbReference type="GO" id="GO:0016020">
    <property type="term" value="C:membrane"/>
    <property type="evidence" value="ECO:0007669"/>
    <property type="project" value="TreeGrafter"/>
</dbReference>
<dbReference type="SUPFAM" id="SSF53474">
    <property type="entry name" value="alpha/beta-Hydrolases"/>
    <property type="match status" value="1"/>
</dbReference>
<reference evidence="3 4" key="1">
    <citation type="submission" date="2019-01" db="EMBL/GenBank/DDBJ databases">
        <authorList>
            <person name="Brito A."/>
        </authorList>
    </citation>
    <scope>NUCLEOTIDE SEQUENCE [LARGE SCALE GENOMIC DNA]</scope>
    <source>
        <strain evidence="3">1</strain>
    </source>
</reference>
<organism evidence="3 4">
    <name type="scientific">Hyella patelloides LEGE 07179</name>
    <dbReference type="NCBI Taxonomy" id="945734"/>
    <lineage>
        <taxon>Bacteria</taxon>
        <taxon>Bacillati</taxon>
        <taxon>Cyanobacteriota</taxon>
        <taxon>Cyanophyceae</taxon>
        <taxon>Pleurocapsales</taxon>
        <taxon>Hyellaceae</taxon>
        <taxon>Hyella</taxon>
    </lineage>
</organism>
<evidence type="ECO:0000256" key="1">
    <source>
        <dbReference type="ARBA" id="ARBA00022801"/>
    </source>
</evidence>
<dbReference type="EMBL" id="CAACVJ010000233">
    <property type="protein sequence ID" value="VEP15099.1"/>
    <property type="molecule type" value="Genomic_DNA"/>
</dbReference>
<keyword evidence="3" id="KW-0808">Transferase</keyword>
<dbReference type="InterPro" id="IPR050266">
    <property type="entry name" value="AB_hydrolase_sf"/>
</dbReference>
<evidence type="ECO:0000313" key="4">
    <source>
        <dbReference type="Proteomes" id="UP000320055"/>
    </source>
</evidence>
<proteinExistence type="predicted"/>
<dbReference type="Proteomes" id="UP000320055">
    <property type="component" value="Unassembled WGS sequence"/>
</dbReference>
<dbReference type="AlphaFoldDB" id="A0A563VUN3"/>